<gene>
    <name evidence="5" type="ORF">CBW21_02030</name>
</gene>
<dbReference type="InterPro" id="IPR008816">
    <property type="entry name" value="Gly_zipper_2TM_dom"/>
</dbReference>
<keyword evidence="3" id="KW-0812">Transmembrane</keyword>
<evidence type="ECO:0000256" key="3">
    <source>
        <dbReference type="SAM" id="Phobius"/>
    </source>
</evidence>
<keyword evidence="6" id="KW-1185">Reference proteome</keyword>
<evidence type="ECO:0000313" key="6">
    <source>
        <dbReference type="Proteomes" id="UP000196342"/>
    </source>
</evidence>
<keyword evidence="3" id="KW-1133">Transmembrane helix</keyword>
<comment type="caution">
    <text evidence="5">The sequence shown here is derived from an EMBL/GenBank/DDBJ whole genome shotgun (WGS) entry which is preliminary data.</text>
</comment>
<dbReference type="GO" id="GO:0019867">
    <property type="term" value="C:outer membrane"/>
    <property type="evidence" value="ECO:0007669"/>
    <property type="project" value="InterPro"/>
</dbReference>
<dbReference type="PANTHER" id="PTHR35603:SF2">
    <property type="entry name" value="OUTER MEMBRANE LIPOPROTEIN"/>
    <property type="match status" value="1"/>
</dbReference>
<evidence type="ECO:0000259" key="4">
    <source>
        <dbReference type="Pfam" id="PF05433"/>
    </source>
</evidence>
<reference evidence="5 6" key="1">
    <citation type="submission" date="2017-05" db="EMBL/GenBank/DDBJ databases">
        <title>Chromobacterium violaceum GHPS1 isolated from Hydrocarbon polluted soil in French Guiana display an awesome secondary metabolite arsenal and a battery of drug and heavy-metal-resistance and detoxification of xenobiotics proteins.</title>
        <authorList>
            <person name="Belbahri L."/>
        </authorList>
    </citation>
    <scope>NUCLEOTIDE SEQUENCE [LARGE SCALE GENOMIC DNA]</scope>
    <source>
        <strain evidence="5 6">GHPS1</strain>
    </source>
</reference>
<dbReference type="AlphaFoldDB" id="A0A202BFA8"/>
<feature type="transmembrane region" description="Helical" evidence="3">
    <location>
        <begin position="16"/>
        <end position="37"/>
    </location>
</feature>
<keyword evidence="2 3" id="KW-0472">Membrane</keyword>
<protein>
    <recommendedName>
        <fullName evidence="4">Glycine zipper 2TM domain-containing protein</fullName>
    </recommendedName>
</protein>
<dbReference type="Proteomes" id="UP000196342">
    <property type="component" value="Unassembled WGS sequence"/>
</dbReference>
<dbReference type="Pfam" id="PF05433">
    <property type="entry name" value="Rick_17kDa_Anti"/>
    <property type="match status" value="1"/>
</dbReference>
<dbReference type="PANTHER" id="PTHR35603">
    <property type="match status" value="1"/>
</dbReference>
<dbReference type="InterPro" id="IPR051407">
    <property type="entry name" value="Bact_OM_lipoprot/Surf_antigen"/>
</dbReference>
<proteinExistence type="predicted"/>
<evidence type="ECO:0000313" key="5">
    <source>
        <dbReference type="EMBL" id="OVE50055.1"/>
    </source>
</evidence>
<sequence length="247" mass="25102">MSDPVRHLRERTMKQSVLIASVLGGGIALGAVGVAGIQAMKSSKPETAVVASAPLAQASAPAIQALAPSAASSTLAQAAPQASTPAAAAVPKAEPAPKPKPVHATHARILGVTPIREAGTEPKQVCHQEQVVHQAPVQDENRIAGSVIGGVVGGLLGNQVGGGNGKKAATVIGALAGGYAGNRVQEGMQQRDQVAGTRTICNTEDVKTEKIVGYNVRYSLDGKTGTVRMDEKPKGKTLPAKDGKLLI</sequence>
<organism evidence="5 6">
    <name type="scientific">Chromobacterium violaceum</name>
    <dbReference type="NCBI Taxonomy" id="536"/>
    <lineage>
        <taxon>Bacteria</taxon>
        <taxon>Pseudomonadati</taxon>
        <taxon>Pseudomonadota</taxon>
        <taxon>Betaproteobacteria</taxon>
        <taxon>Neisseriales</taxon>
        <taxon>Chromobacteriaceae</taxon>
        <taxon>Chromobacterium</taxon>
    </lineage>
</organism>
<dbReference type="EMBL" id="NHOO01000002">
    <property type="protein sequence ID" value="OVE50055.1"/>
    <property type="molecule type" value="Genomic_DNA"/>
</dbReference>
<name>A0A202BFA8_CHRVL</name>
<evidence type="ECO:0000256" key="2">
    <source>
        <dbReference type="ARBA" id="ARBA00023136"/>
    </source>
</evidence>
<comment type="subcellular location">
    <subcellularLocation>
        <location evidence="1">Membrane</location>
    </subcellularLocation>
</comment>
<evidence type="ECO:0000256" key="1">
    <source>
        <dbReference type="ARBA" id="ARBA00004370"/>
    </source>
</evidence>
<feature type="domain" description="Glycine zipper 2TM" evidence="4">
    <location>
        <begin position="145"/>
        <end position="184"/>
    </location>
</feature>
<accession>A0A202BFA8</accession>
<dbReference type="NCBIfam" id="NF008437">
    <property type="entry name" value="PRK11280.1"/>
    <property type="match status" value="1"/>
</dbReference>